<dbReference type="Gene3D" id="1.20.950.20">
    <property type="entry name" value="Transmembrane di-heme cytochromes, Chain C"/>
    <property type="match status" value="1"/>
</dbReference>
<feature type="domain" description="Cytochrome b561 bacterial/Ni-hydrogenase" evidence="7">
    <location>
        <begin position="12"/>
        <end position="184"/>
    </location>
</feature>
<evidence type="ECO:0000259" key="7">
    <source>
        <dbReference type="Pfam" id="PF01292"/>
    </source>
</evidence>
<sequence>MRPSDHSHRVKVWDLPTRLFHWLLVALIVALGVSGELGKLDLHMIIGPAVLVLILFRLVWGLIGSETARFSHFVRGPKAIRAYLSAARTGAVRSVGHNPLGAFSVLALLSLVLVQSLTGLFTSDDILSEGPLAHLLSAKSVALISTVHRICFKLLLAFIVLHLAAVAFYRFVKKDDMVEAMITGTKKVPTTVAGIRFRNPLLALAALAVCAALVWGTLAALPAPAF</sequence>
<proteinExistence type="predicted"/>
<dbReference type="Pfam" id="PF01292">
    <property type="entry name" value="Ni_hydr_CYTB"/>
    <property type="match status" value="1"/>
</dbReference>
<dbReference type="Proteomes" id="UP000680714">
    <property type="component" value="Unassembled WGS sequence"/>
</dbReference>
<organism evidence="8 9">
    <name type="scientific">Magnetospirillum sulfuroxidans</name>
    <dbReference type="NCBI Taxonomy" id="611300"/>
    <lineage>
        <taxon>Bacteria</taxon>
        <taxon>Pseudomonadati</taxon>
        <taxon>Pseudomonadota</taxon>
        <taxon>Alphaproteobacteria</taxon>
        <taxon>Rhodospirillales</taxon>
        <taxon>Rhodospirillaceae</taxon>
        <taxon>Magnetospirillum</taxon>
    </lineage>
</organism>
<keyword evidence="5 6" id="KW-0472">Membrane</keyword>
<name>A0ABS5IA20_9PROT</name>
<dbReference type="InterPro" id="IPR011577">
    <property type="entry name" value="Cyt_b561_bac/Ni-Hgenase"/>
</dbReference>
<feature type="transmembrane region" description="Helical" evidence="6">
    <location>
        <begin position="20"/>
        <end position="38"/>
    </location>
</feature>
<dbReference type="InterPro" id="IPR051542">
    <property type="entry name" value="Hydrogenase_cytochrome"/>
</dbReference>
<dbReference type="SUPFAM" id="SSF81342">
    <property type="entry name" value="Transmembrane di-heme cytochromes"/>
    <property type="match status" value="1"/>
</dbReference>
<feature type="transmembrane region" description="Helical" evidence="6">
    <location>
        <begin position="154"/>
        <end position="172"/>
    </location>
</feature>
<evidence type="ECO:0000256" key="5">
    <source>
        <dbReference type="ARBA" id="ARBA00023136"/>
    </source>
</evidence>
<comment type="subcellular location">
    <subcellularLocation>
        <location evidence="1">Cell membrane</location>
        <topology evidence="1">Multi-pass membrane protein</topology>
    </subcellularLocation>
</comment>
<evidence type="ECO:0000256" key="6">
    <source>
        <dbReference type="SAM" id="Phobius"/>
    </source>
</evidence>
<keyword evidence="2" id="KW-1003">Cell membrane</keyword>
<evidence type="ECO:0000256" key="4">
    <source>
        <dbReference type="ARBA" id="ARBA00022989"/>
    </source>
</evidence>
<comment type="caution">
    <text evidence="8">The sequence shown here is derived from an EMBL/GenBank/DDBJ whole genome shotgun (WGS) entry which is preliminary data.</text>
</comment>
<keyword evidence="3 6" id="KW-0812">Transmembrane</keyword>
<dbReference type="PANTHER" id="PTHR30485">
    <property type="entry name" value="NI/FE-HYDROGENASE 1 B-TYPE CYTOCHROME SUBUNIT"/>
    <property type="match status" value="1"/>
</dbReference>
<evidence type="ECO:0000313" key="9">
    <source>
        <dbReference type="Proteomes" id="UP000680714"/>
    </source>
</evidence>
<accession>A0ABS5IA20</accession>
<feature type="transmembrane region" description="Helical" evidence="6">
    <location>
        <begin position="201"/>
        <end position="221"/>
    </location>
</feature>
<keyword evidence="9" id="KW-1185">Reference proteome</keyword>
<gene>
    <name evidence="8" type="ORF">KEC16_05975</name>
</gene>
<evidence type="ECO:0000313" key="8">
    <source>
        <dbReference type="EMBL" id="MBR9971255.1"/>
    </source>
</evidence>
<feature type="transmembrane region" description="Helical" evidence="6">
    <location>
        <begin position="100"/>
        <end position="120"/>
    </location>
</feature>
<reference evidence="8 9" key="1">
    <citation type="submission" date="2021-04" db="EMBL/GenBank/DDBJ databases">
        <title>Magnetospirillum sulfuroxidans sp. nov., a facultative chemolithoautotrophic sulfur-oxidizing alphaproteobacterium isolated from freshwater sediment and proposals for Paramagetospirillum gen. nov., and Magnetospirillaceae fam. nov.</title>
        <authorList>
            <person name="Koziaeva V."/>
            <person name="Geelhoed J.S."/>
            <person name="Sorokin D.Y."/>
            <person name="Grouzdev D.S."/>
        </authorList>
    </citation>
    <scope>NUCLEOTIDE SEQUENCE [LARGE SCALE GENOMIC DNA]</scope>
    <source>
        <strain evidence="8 9">J10</strain>
    </source>
</reference>
<dbReference type="PANTHER" id="PTHR30485:SF2">
    <property type="entry name" value="BLL0597 PROTEIN"/>
    <property type="match status" value="1"/>
</dbReference>
<keyword evidence="4 6" id="KW-1133">Transmembrane helix</keyword>
<dbReference type="RefSeq" id="WP_211546829.1">
    <property type="nucleotide sequence ID" value="NZ_JAGTUF010000003.1"/>
</dbReference>
<feature type="transmembrane region" description="Helical" evidence="6">
    <location>
        <begin position="45"/>
        <end position="63"/>
    </location>
</feature>
<evidence type="ECO:0000256" key="3">
    <source>
        <dbReference type="ARBA" id="ARBA00022692"/>
    </source>
</evidence>
<dbReference type="InterPro" id="IPR016174">
    <property type="entry name" value="Di-haem_cyt_TM"/>
</dbReference>
<evidence type="ECO:0000256" key="1">
    <source>
        <dbReference type="ARBA" id="ARBA00004651"/>
    </source>
</evidence>
<protein>
    <submittedName>
        <fullName evidence="8">Cytochrome b/b6 domain-containing protein</fullName>
    </submittedName>
</protein>
<evidence type="ECO:0000256" key="2">
    <source>
        <dbReference type="ARBA" id="ARBA00022475"/>
    </source>
</evidence>
<dbReference type="EMBL" id="JAGTUF010000003">
    <property type="protein sequence ID" value="MBR9971255.1"/>
    <property type="molecule type" value="Genomic_DNA"/>
</dbReference>